<protein>
    <submittedName>
        <fullName evidence="1">Uncharacterized protein</fullName>
    </submittedName>
</protein>
<dbReference type="Proteomes" id="UP000076925">
    <property type="component" value="Unassembled WGS sequence"/>
</dbReference>
<keyword evidence="2" id="KW-1185">Reference proteome</keyword>
<accession>A0A139WYS6</accession>
<comment type="caution">
    <text evidence="1">The sequence shown here is derived from an EMBL/GenBank/DDBJ whole genome shotgun (WGS) entry which is preliminary data.</text>
</comment>
<gene>
    <name evidence="1" type="ORF">WA1_39735</name>
</gene>
<proteinExistence type="predicted"/>
<reference evidence="1 2" key="1">
    <citation type="journal article" date="2013" name="Genome Biol. Evol.">
        <title>Genomes of Stigonematalean cyanobacteria (subsection V) and the evolution of oxygenic photosynthesis from prokaryotes to plastids.</title>
        <authorList>
            <person name="Dagan T."/>
            <person name="Roettger M."/>
            <person name="Stucken K."/>
            <person name="Landan G."/>
            <person name="Koch R."/>
            <person name="Major P."/>
            <person name="Gould S.B."/>
            <person name="Goremykin V.V."/>
            <person name="Rippka R."/>
            <person name="Tandeau de Marsac N."/>
            <person name="Gugger M."/>
            <person name="Lockhart P.J."/>
            <person name="Allen J.F."/>
            <person name="Brune I."/>
            <person name="Maus I."/>
            <person name="Puhler A."/>
            <person name="Martin W.F."/>
        </authorList>
    </citation>
    <scope>NUCLEOTIDE SEQUENCE [LARGE SCALE GENOMIC DNA]</scope>
    <source>
        <strain evidence="1 2">PCC 7110</strain>
    </source>
</reference>
<evidence type="ECO:0000313" key="2">
    <source>
        <dbReference type="Proteomes" id="UP000076925"/>
    </source>
</evidence>
<name>A0A139WYS6_9CYAN</name>
<sequence length="73" mass="7990">MRIVHRQRSITIMTETLNGAIATPEVSEITYSPVAAAIAQIKMQDIPDGRKRALIKAVLQRQIVAGKRGGGRH</sequence>
<organism evidence="1 2">
    <name type="scientific">Scytonema hofmannii PCC 7110</name>
    <dbReference type="NCBI Taxonomy" id="128403"/>
    <lineage>
        <taxon>Bacteria</taxon>
        <taxon>Bacillati</taxon>
        <taxon>Cyanobacteriota</taxon>
        <taxon>Cyanophyceae</taxon>
        <taxon>Nostocales</taxon>
        <taxon>Scytonemataceae</taxon>
        <taxon>Scytonema</taxon>
    </lineage>
</organism>
<dbReference type="AlphaFoldDB" id="A0A139WYS6"/>
<dbReference type="EMBL" id="ANNX02000046">
    <property type="protein sequence ID" value="KYC37601.1"/>
    <property type="molecule type" value="Genomic_DNA"/>
</dbReference>
<evidence type="ECO:0000313" key="1">
    <source>
        <dbReference type="EMBL" id="KYC37601.1"/>
    </source>
</evidence>